<dbReference type="EC" id="3.1.26.4" evidence="2"/>
<dbReference type="InterPro" id="IPR000477">
    <property type="entry name" value="RT_dom"/>
</dbReference>
<dbReference type="SUPFAM" id="SSF56672">
    <property type="entry name" value="DNA/RNA polymerases"/>
    <property type="match status" value="1"/>
</dbReference>
<dbReference type="Gene3D" id="3.10.10.10">
    <property type="entry name" value="HIV Type 1 Reverse Transcriptase, subunit A, domain 1"/>
    <property type="match status" value="1"/>
</dbReference>
<comment type="caution">
    <text evidence="4">The sequence shown here is derived from an EMBL/GenBank/DDBJ whole genome shotgun (WGS) entry which is preliminary data.</text>
</comment>
<dbReference type="PANTHER" id="PTHR24559:SF440">
    <property type="entry name" value="RIBONUCLEASE H"/>
    <property type="match status" value="1"/>
</dbReference>
<dbReference type="CDD" id="cd01647">
    <property type="entry name" value="RT_LTR"/>
    <property type="match status" value="1"/>
</dbReference>
<reference evidence="4 5" key="1">
    <citation type="submission" date="2024-05" db="EMBL/GenBank/DDBJ databases">
        <title>Genome sequencing and assembly of Indian major carp, Cirrhinus mrigala (Hamilton, 1822).</title>
        <authorList>
            <person name="Mohindra V."/>
            <person name="Chowdhury L.M."/>
            <person name="Lal K."/>
            <person name="Jena J.K."/>
        </authorList>
    </citation>
    <scope>NUCLEOTIDE SEQUENCE [LARGE SCALE GENOMIC DNA]</scope>
    <source>
        <strain evidence="4">CM1030</strain>
        <tissue evidence="4">Blood</tissue>
    </source>
</reference>
<evidence type="ECO:0000256" key="2">
    <source>
        <dbReference type="ARBA" id="ARBA00012180"/>
    </source>
</evidence>
<dbReference type="CDD" id="cd00303">
    <property type="entry name" value="retropepsin_like"/>
    <property type="match status" value="1"/>
</dbReference>
<name>A0ABD0ME75_CIRMR</name>
<evidence type="ECO:0000313" key="4">
    <source>
        <dbReference type="EMBL" id="KAL0147910.1"/>
    </source>
</evidence>
<dbReference type="InterPro" id="IPR021109">
    <property type="entry name" value="Peptidase_aspartic_dom_sf"/>
</dbReference>
<keyword evidence="5" id="KW-1185">Reference proteome</keyword>
<proteinExistence type="inferred from homology"/>
<comment type="similarity">
    <text evidence="1">Belongs to the beta type-B retroviral polymerase family. HERV class-II K(HML-2) pol subfamily.</text>
</comment>
<evidence type="ECO:0000313" key="5">
    <source>
        <dbReference type="Proteomes" id="UP001529510"/>
    </source>
</evidence>
<feature type="domain" description="Reverse transcriptase" evidence="3">
    <location>
        <begin position="313"/>
        <end position="492"/>
    </location>
</feature>
<dbReference type="EMBL" id="JAMKFB020000718">
    <property type="protein sequence ID" value="KAL0147910.1"/>
    <property type="molecule type" value="Genomic_DNA"/>
</dbReference>
<accession>A0ABD0ME75</accession>
<sequence>MNQQEEHLLATGRECRTSAGVTPNHARALRWERRDEVSLRILAAECKWHEEAQWHMFLHGLTDRIQKEIFALELRADLDGLIDLALLVTTLWNTVNPAFDQEPMQVCRARLFREKRECRRAKGLCWPLLGGLLLSGGLSLEKSSSTTLLPVRLQWALVDSGAEGNFMDLNLSLHLYIPIVPLTHKISVNTLNRQPLPDITQTTGQVTLITSGNHFERITLLLTSSPLAPIVLGHPWLVHHNPRNEPVNLSNMPKEYLDLKEVFNKSRAVSLPPHRPYDCAIDLLPGTSQPNGKLYSLSAPEREAMEKYISDSLAARFIRPSSSRAGAGVFFVSKKDGSLRPCIDYRGLNNITVKNTYPLPLMSSAFEWLQGASIFTKLDLRNAYHLVRIRKGDEWKTAFNTPRGHFEYQVMPFRLSNSPAVFQALVNDMLRDMVDQFIYVYLDDILIFSSSLQEHVQHVRRVLQRLLENGLFVKAEKCVFHAQSVPFLGYIISSEGVRMDPDKVKAVVDWSTPDSRKALQRFLGFANFYQRFIRNFSQLASPLTTLTSAKTTFRWS</sequence>
<dbReference type="Proteomes" id="UP001529510">
    <property type="component" value="Unassembled WGS sequence"/>
</dbReference>
<dbReference type="GO" id="GO:0004523">
    <property type="term" value="F:RNA-DNA hybrid ribonuclease activity"/>
    <property type="evidence" value="ECO:0007669"/>
    <property type="project" value="UniProtKB-EC"/>
</dbReference>
<dbReference type="InterPro" id="IPR043502">
    <property type="entry name" value="DNA/RNA_pol_sf"/>
</dbReference>
<dbReference type="InterPro" id="IPR053134">
    <property type="entry name" value="RNA-dir_DNA_polymerase"/>
</dbReference>
<dbReference type="InterPro" id="IPR043128">
    <property type="entry name" value="Rev_trsase/Diguanyl_cyclase"/>
</dbReference>
<feature type="non-terminal residue" evidence="4">
    <location>
        <position position="556"/>
    </location>
</feature>
<evidence type="ECO:0000256" key="1">
    <source>
        <dbReference type="ARBA" id="ARBA00010879"/>
    </source>
</evidence>
<gene>
    <name evidence="4" type="ORF">M9458_056787</name>
</gene>
<dbReference type="Gene3D" id="2.40.70.10">
    <property type="entry name" value="Acid Proteases"/>
    <property type="match status" value="1"/>
</dbReference>
<protein>
    <recommendedName>
        <fullName evidence="2">ribonuclease H</fullName>
        <ecNumber evidence="2">3.1.26.4</ecNumber>
    </recommendedName>
</protein>
<evidence type="ECO:0000259" key="3">
    <source>
        <dbReference type="PROSITE" id="PS50878"/>
    </source>
</evidence>
<dbReference type="Gene3D" id="3.30.70.270">
    <property type="match status" value="2"/>
</dbReference>
<dbReference type="PROSITE" id="PS50878">
    <property type="entry name" value="RT_POL"/>
    <property type="match status" value="1"/>
</dbReference>
<dbReference type="Pfam" id="PF00078">
    <property type="entry name" value="RVT_1"/>
    <property type="match status" value="1"/>
</dbReference>
<dbReference type="AlphaFoldDB" id="A0ABD0ME75"/>
<organism evidence="4 5">
    <name type="scientific">Cirrhinus mrigala</name>
    <name type="common">Mrigala</name>
    <dbReference type="NCBI Taxonomy" id="683832"/>
    <lineage>
        <taxon>Eukaryota</taxon>
        <taxon>Metazoa</taxon>
        <taxon>Chordata</taxon>
        <taxon>Craniata</taxon>
        <taxon>Vertebrata</taxon>
        <taxon>Euteleostomi</taxon>
        <taxon>Actinopterygii</taxon>
        <taxon>Neopterygii</taxon>
        <taxon>Teleostei</taxon>
        <taxon>Ostariophysi</taxon>
        <taxon>Cypriniformes</taxon>
        <taxon>Cyprinidae</taxon>
        <taxon>Labeoninae</taxon>
        <taxon>Labeonini</taxon>
        <taxon>Cirrhinus</taxon>
    </lineage>
</organism>
<dbReference type="PANTHER" id="PTHR24559">
    <property type="entry name" value="TRANSPOSON TY3-I GAG-POL POLYPROTEIN"/>
    <property type="match status" value="1"/>
</dbReference>